<dbReference type="InParanoid" id="A0A6P7L9Q3"/>
<feature type="signal peptide" evidence="12">
    <location>
        <begin position="1"/>
        <end position="17"/>
    </location>
</feature>
<keyword evidence="10" id="KW-0675">Receptor</keyword>
<accession>A0A6P7L9Q3</accession>
<evidence type="ECO:0000256" key="5">
    <source>
        <dbReference type="ARBA" id="ARBA00022692"/>
    </source>
</evidence>
<evidence type="ECO:0000313" key="13">
    <source>
        <dbReference type="Proteomes" id="UP000515150"/>
    </source>
</evidence>
<evidence type="ECO:0000256" key="12">
    <source>
        <dbReference type="SAM" id="SignalP"/>
    </source>
</evidence>
<feature type="chain" id="PRO_5028221834" evidence="12">
    <location>
        <begin position="18"/>
        <end position="207"/>
    </location>
</feature>
<evidence type="ECO:0000256" key="7">
    <source>
        <dbReference type="ARBA" id="ARBA00022989"/>
    </source>
</evidence>
<keyword evidence="5 11" id="KW-0812">Transmembrane</keyword>
<name>A0A6P7L9Q3_BETSP</name>
<evidence type="ECO:0000256" key="10">
    <source>
        <dbReference type="ARBA" id="ARBA00023170"/>
    </source>
</evidence>
<evidence type="ECO:0000256" key="4">
    <source>
        <dbReference type="ARBA" id="ARBA00022475"/>
    </source>
</evidence>
<feature type="transmembrane region" description="Helical" evidence="11">
    <location>
        <begin position="179"/>
        <end position="200"/>
    </location>
</feature>
<keyword evidence="8 11" id="KW-0472">Membrane</keyword>
<dbReference type="PANTHER" id="PTHR14076:SF9">
    <property type="entry name" value="RECEPTOR ACTIVITY-MODIFYING PROTEIN 2"/>
    <property type="match status" value="1"/>
</dbReference>
<dbReference type="InterPro" id="IPR006985">
    <property type="entry name" value="RAMP"/>
</dbReference>
<evidence type="ECO:0000256" key="9">
    <source>
        <dbReference type="ARBA" id="ARBA00023157"/>
    </source>
</evidence>
<dbReference type="GO" id="GO:0006816">
    <property type="term" value="P:calcium ion transport"/>
    <property type="evidence" value="ECO:0007669"/>
    <property type="project" value="TreeGrafter"/>
</dbReference>
<keyword evidence="13" id="KW-1185">Reference proteome</keyword>
<dbReference type="Pfam" id="PF04901">
    <property type="entry name" value="RAMP"/>
    <property type="match status" value="1"/>
</dbReference>
<keyword evidence="6 12" id="KW-0732">Signal</keyword>
<keyword evidence="3" id="KW-0813">Transport</keyword>
<keyword evidence="7 11" id="KW-1133">Transmembrane helix</keyword>
<evidence type="ECO:0000256" key="2">
    <source>
        <dbReference type="ARBA" id="ARBA00007087"/>
    </source>
</evidence>
<keyword evidence="9" id="KW-1015">Disulfide bond</keyword>
<dbReference type="GO" id="GO:0006886">
    <property type="term" value="P:intracellular protein transport"/>
    <property type="evidence" value="ECO:0007669"/>
    <property type="project" value="InterPro"/>
</dbReference>
<dbReference type="GO" id="GO:0031623">
    <property type="term" value="P:receptor internalization"/>
    <property type="evidence" value="ECO:0007669"/>
    <property type="project" value="TreeGrafter"/>
</dbReference>
<dbReference type="GO" id="GO:0001525">
    <property type="term" value="P:angiogenesis"/>
    <property type="evidence" value="ECO:0007669"/>
    <property type="project" value="TreeGrafter"/>
</dbReference>
<dbReference type="OrthoDB" id="9416539at2759"/>
<dbReference type="GO" id="GO:0008277">
    <property type="term" value="P:regulation of G protein-coupled receptor signaling pathway"/>
    <property type="evidence" value="ECO:0007669"/>
    <property type="project" value="InterPro"/>
</dbReference>
<evidence type="ECO:0000256" key="3">
    <source>
        <dbReference type="ARBA" id="ARBA00022448"/>
    </source>
</evidence>
<evidence type="ECO:0000256" key="8">
    <source>
        <dbReference type="ARBA" id="ARBA00023136"/>
    </source>
</evidence>
<keyword evidence="4" id="KW-1003">Cell membrane</keyword>
<evidence type="ECO:0000256" key="1">
    <source>
        <dbReference type="ARBA" id="ARBA00004251"/>
    </source>
</evidence>
<dbReference type="GO" id="GO:0015026">
    <property type="term" value="F:coreceptor activity"/>
    <property type="evidence" value="ECO:0007669"/>
    <property type="project" value="InterPro"/>
</dbReference>
<dbReference type="InterPro" id="IPR038126">
    <property type="entry name" value="RAMP_sf"/>
</dbReference>
<dbReference type="Gene3D" id="1.10.150.510">
    <property type="entry name" value="Receptor activity modifying family"/>
    <property type="match status" value="1"/>
</dbReference>
<proteinExistence type="inferred from homology"/>
<dbReference type="GO" id="GO:0072659">
    <property type="term" value="P:protein localization to plasma membrane"/>
    <property type="evidence" value="ECO:0007669"/>
    <property type="project" value="TreeGrafter"/>
</dbReference>
<reference evidence="14" key="1">
    <citation type="submission" date="2025-08" db="UniProtKB">
        <authorList>
            <consortium name="RefSeq"/>
        </authorList>
    </citation>
    <scope>IDENTIFICATION</scope>
</reference>
<dbReference type="GO" id="GO:0043235">
    <property type="term" value="C:receptor complex"/>
    <property type="evidence" value="ECO:0007669"/>
    <property type="project" value="TreeGrafter"/>
</dbReference>
<evidence type="ECO:0000256" key="11">
    <source>
        <dbReference type="SAM" id="Phobius"/>
    </source>
</evidence>
<dbReference type="GO" id="GO:0005886">
    <property type="term" value="C:plasma membrane"/>
    <property type="evidence" value="ECO:0007669"/>
    <property type="project" value="UniProtKB-SubCell"/>
</dbReference>
<gene>
    <name evidence="14" type="primary">LOC114846491</name>
</gene>
<dbReference type="PANTHER" id="PTHR14076">
    <property type="entry name" value="RECEPTOR ACTIVITY MODIFYING PROTEIN RAMP"/>
    <property type="match status" value="1"/>
</dbReference>
<evidence type="ECO:0000313" key="14">
    <source>
        <dbReference type="RefSeq" id="XP_028991331.1"/>
    </source>
</evidence>
<dbReference type="RefSeq" id="XP_028991331.1">
    <property type="nucleotide sequence ID" value="XM_029135498.3"/>
</dbReference>
<dbReference type="GeneID" id="114846491"/>
<protein>
    <submittedName>
        <fullName evidence="14">Receptor activity-modifying protein 1-like</fullName>
    </submittedName>
</protein>
<dbReference type="GO" id="GO:0007186">
    <property type="term" value="P:G protein-coupled receptor signaling pathway"/>
    <property type="evidence" value="ECO:0007669"/>
    <property type="project" value="TreeGrafter"/>
</dbReference>
<sequence>MLVYLLVPVLVLGAVDSQGVNTTNTTIEETNEVEPRNTTSVSTLETTTMKASDEWSRVEDELKSNLTSVYREDNERFQELEDQLPPQLCEQDHMIHYSRELCVEPFHSQMEGLEPGNWCNMHMFIESYNTMTVCMENVAFIFHCFYPNQAIQGLFLSVHSSFFQNCTKQEVVLEDAPQWLVVTLTLVPVGLIPVLTYVVVWKSNVPE</sequence>
<comment type="similarity">
    <text evidence="2">Belongs to the RAMP family.</text>
</comment>
<dbReference type="GO" id="GO:0032870">
    <property type="term" value="P:cellular response to hormone stimulus"/>
    <property type="evidence" value="ECO:0007669"/>
    <property type="project" value="TreeGrafter"/>
</dbReference>
<comment type="subcellular location">
    <subcellularLocation>
        <location evidence="1">Cell membrane</location>
        <topology evidence="1">Single-pass type I membrane protein</topology>
    </subcellularLocation>
</comment>
<dbReference type="AlphaFoldDB" id="A0A6P7L9Q3"/>
<organism evidence="13 14">
    <name type="scientific">Betta splendens</name>
    <name type="common">Siamese fighting fish</name>
    <dbReference type="NCBI Taxonomy" id="158456"/>
    <lineage>
        <taxon>Eukaryota</taxon>
        <taxon>Metazoa</taxon>
        <taxon>Chordata</taxon>
        <taxon>Craniata</taxon>
        <taxon>Vertebrata</taxon>
        <taxon>Euteleostomi</taxon>
        <taxon>Actinopterygii</taxon>
        <taxon>Neopterygii</taxon>
        <taxon>Teleostei</taxon>
        <taxon>Neoteleostei</taxon>
        <taxon>Acanthomorphata</taxon>
        <taxon>Anabantaria</taxon>
        <taxon>Anabantiformes</taxon>
        <taxon>Anabantoidei</taxon>
        <taxon>Osphronemidae</taxon>
        <taxon>Betta</taxon>
    </lineage>
</organism>
<dbReference type="GO" id="GO:0009986">
    <property type="term" value="C:cell surface"/>
    <property type="evidence" value="ECO:0007669"/>
    <property type="project" value="TreeGrafter"/>
</dbReference>
<dbReference type="KEGG" id="bspl:114846491"/>
<dbReference type="Proteomes" id="UP000515150">
    <property type="component" value="Chromosome 19"/>
</dbReference>
<evidence type="ECO:0000256" key="6">
    <source>
        <dbReference type="ARBA" id="ARBA00022729"/>
    </source>
</evidence>